<dbReference type="HOGENOM" id="CLU_020336_13_6_6"/>
<dbReference type="PRINTS" id="PR00111">
    <property type="entry name" value="ABHYDROLASE"/>
</dbReference>
<accession>R4YJQ8</accession>
<evidence type="ECO:0000313" key="2">
    <source>
        <dbReference type="EMBL" id="CCK74447.1"/>
    </source>
</evidence>
<name>R4YJQ8_OLEAN</name>
<protein>
    <recommendedName>
        <fullName evidence="1">AB hydrolase-1 domain-containing protein</fullName>
    </recommendedName>
</protein>
<dbReference type="AlphaFoldDB" id="R4YJQ8"/>
<dbReference type="PANTHER" id="PTHR43798">
    <property type="entry name" value="MONOACYLGLYCEROL LIPASE"/>
    <property type="match status" value="1"/>
</dbReference>
<dbReference type="Pfam" id="PF00561">
    <property type="entry name" value="Abhydrolase_1"/>
    <property type="match status" value="1"/>
</dbReference>
<feature type="domain" description="AB hydrolase-1" evidence="1">
    <location>
        <begin position="46"/>
        <end position="272"/>
    </location>
</feature>
<evidence type="ECO:0000313" key="3">
    <source>
        <dbReference type="Proteomes" id="UP000032749"/>
    </source>
</evidence>
<dbReference type="STRING" id="698738.OLEAN_C02710"/>
<dbReference type="EMBL" id="FO203512">
    <property type="protein sequence ID" value="CCK74447.1"/>
    <property type="molecule type" value="Genomic_DNA"/>
</dbReference>
<gene>
    <name evidence="2" type="ORF">OLEAN_C02710</name>
</gene>
<dbReference type="InterPro" id="IPR029058">
    <property type="entry name" value="AB_hydrolase_fold"/>
</dbReference>
<sequence length="295" mass="33590">MLKRDNAYVIKQQLASYLADFKSHKLSVGSDDFRFIEGGQSNGHCIVFLHGAVGNKSQWRGLMQLLSSKYRVIAIDIPGLAVGCRTESNQYSLTALSNYLNRFLISQNISSTCLVAHSIGANVACRYSAIYPEKVSSLVISSLTGWEQLFGQSYWNKFSEFKQLLVFNSLEEFKELFSSLFHEPPYMPKALLEFRMRDLQKHQTQLFKALGDIQQEFHLLAEDLKSLSCPILAINGMNDVFIDMGIIKRVENLLPEIKMFNFAECGHVPFLEYPKKTHSLIKDFILSNRKDLALL</sequence>
<organism evidence="2 3">
    <name type="scientific">Oleispira antarctica RB-8</name>
    <dbReference type="NCBI Taxonomy" id="698738"/>
    <lineage>
        <taxon>Bacteria</taxon>
        <taxon>Pseudomonadati</taxon>
        <taxon>Pseudomonadota</taxon>
        <taxon>Gammaproteobacteria</taxon>
        <taxon>Oceanospirillales</taxon>
        <taxon>Oceanospirillaceae</taxon>
        <taxon>Oleispira</taxon>
    </lineage>
</organism>
<dbReference type="Gene3D" id="3.40.50.1820">
    <property type="entry name" value="alpha/beta hydrolase"/>
    <property type="match status" value="1"/>
</dbReference>
<reference evidence="2 3" key="1">
    <citation type="journal article" date="2013" name="Nat. Commun.">
        <title>Genome sequence and functional genomic analysis of the oil-degrading bacterium Oleispira antarctica.</title>
        <authorList>
            <person name="Kube M."/>
            <person name="Chernikova T.N."/>
            <person name="Al-Ramahi Y."/>
            <person name="Beloqui A."/>
            <person name="Lopez-Cortez N."/>
            <person name="Guazzaroni M.E."/>
            <person name="Heipieper H.J."/>
            <person name="Klages S."/>
            <person name="Kotsyurbenko O.R."/>
            <person name="Langer I."/>
            <person name="Nechitaylo T.Y."/>
            <person name="Lunsdorf H."/>
            <person name="Fernandez M."/>
            <person name="Juarez S."/>
            <person name="Ciordia S."/>
            <person name="Singer A."/>
            <person name="Kagan O."/>
            <person name="Egorova O."/>
            <person name="Petit P.A."/>
            <person name="Stogios P."/>
            <person name="Kim Y."/>
            <person name="Tchigvintsev A."/>
            <person name="Flick R."/>
            <person name="Denaro R."/>
            <person name="Genovese M."/>
            <person name="Albar J.P."/>
            <person name="Reva O.N."/>
            <person name="Martinez-Gomariz M."/>
            <person name="Tran H."/>
            <person name="Ferrer M."/>
            <person name="Savchenko A."/>
            <person name="Yakunin A.F."/>
            <person name="Yakimov M.M."/>
            <person name="Golyshina O.V."/>
            <person name="Reinhardt R."/>
            <person name="Golyshin P.N."/>
        </authorList>
    </citation>
    <scope>NUCLEOTIDE SEQUENCE [LARGE SCALE GENOMIC DNA]</scope>
</reference>
<dbReference type="Proteomes" id="UP000032749">
    <property type="component" value="Chromosome"/>
</dbReference>
<dbReference type="PANTHER" id="PTHR43798:SF33">
    <property type="entry name" value="HYDROLASE, PUTATIVE (AFU_ORTHOLOGUE AFUA_2G14860)-RELATED"/>
    <property type="match status" value="1"/>
</dbReference>
<dbReference type="GO" id="GO:0016020">
    <property type="term" value="C:membrane"/>
    <property type="evidence" value="ECO:0007669"/>
    <property type="project" value="TreeGrafter"/>
</dbReference>
<dbReference type="InterPro" id="IPR000073">
    <property type="entry name" value="AB_hydrolase_1"/>
</dbReference>
<keyword evidence="3" id="KW-1185">Reference proteome</keyword>
<dbReference type="InterPro" id="IPR050266">
    <property type="entry name" value="AB_hydrolase_sf"/>
</dbReference>
<dbReference type="OrthoDB" id="9779853at2"/>
<dbReference type="SUPFAM" id="SSF53474">
    <property type="entry name" value="alpha/beta-Hydrolases"/>
    <property type="match status" value="1"/>
</dbReference>
<proteinExistence type="predicted"/>
<evidence type="ECO:0000259" key="1">
    <source>
        <dbReference type="Pfam" id="PF00561"/>
    </source>
</evidence>
<dbReference type="KEGG" id="oai:OLEAN_C02710"/>